<dbReference type="KEGG" id="fli:Fleli_2531"/>
<dbReference type="InterPro" id="IPR023393">
    <property type="entry name" value="START-like_dom_sf"/>
</dbReference>
<dbReference type="STRING" id="880071.Fleli_2531"/>
<name>I4ALR1_BERLS</name>
<sequence>MKLIVETPINRSAEEVWNGFTEKLFLKLSPPFPKLKLNRFDGCKAGDEVHLELDFGIYSSKWISYIIEQKNTESEIYFIDTSQDLPFPLKTWKHHHRIKKIDENNCIIIDDIDYYTSSKVLDTIIYPAMWAQFAYRSPVYKKFFEGKNT</sequence>
<evidence type="ECO:0000313" key="2">
    <source>
        <dbReference type="Proteomes" id="UP000006054"/>
    </source>
</evidence>
<dbReference type="eggNOG" id="COG4276">
    <property type="taxonomic scope" value="Bacteria"/>
</dbReference>
<dbReference type="RefSeq" id="WP_014798333.1">
    <property type="nucleotide sequence ID" value="NC_018018.1"/>
</dbReference>
<evidence type="ECO:0008006" key="3">
    <source>
        <dbReference type="Google" id="ProtNLM"/>
    </source>
</evidence>
<proteinExistence type="predicted"/>
<dbReference type="HOGENOM" id="CLU_112936_1_2_10"/>
<dbReference type="SUPFAM" id="SSF55961">
    <property type="entry name" value="Bet v1-like"/>
    <property type="match status" value="1"/>
</dbReference>
<reference evidence="2" key="1">
    <citation type="submission" date="2012-06" db="EMBL/GenBank/DDBJ databases">
        <title>The complete genome of Flexibacter litoralis DSM 6794.</title>
        <authorList>
            <person name="Lucas S."/>
            <person name="Copeland A."/>
            <person name="Lapidus A."/>
            <person name="Glavina del Rio T."/>
            <person name="Dalin E."/>
            <person name="Tice H."/>
            <person name="Bruce D."/>
            <person name="Goodwin L."/>
            <person name="Pitluck S."/>
            <person name="Peters L."/>
            <person name="Ovchinnikova G."/>
            <person name="Lu M."/>
            <person name="Kyrpides N."/>
            <person name="Mavromatis K."/>
            <person name="Ivanova N."/>
            <person name="Brettin T."/>
            <person name="Detter J.C."/>
            <person name="Han C."/>
            <person name="Larimer F."/>
            <person name="Land M."/>
            <person name="Hauser L."/>
            <person name="Markowitz V."/>
            <person name="Cheng J.-F."/>
            <person name="Hugenholtz P."/>
            <person name="Woyke T."/>
            <person name="Wu D."/>
            <person name="Spring S."/>
            <person name="Lang E."/>
            <person name="Kopitz M."/>
            <person name="Brambilla E."/>
            <person name="Klenk H.-P."/>
            <person name="Eisen J.A."/>
        </authorList>
    </citation>
    <scope>NUCLEOTIDE SEQUENCE [LARGE SCALE GENOMIC DNA]</scope>
    <source>
        <strain evidence="2">ATCC 23117 / DSM 6794 / NBRC 15988 / NCIMB 1366 / Sio-4</strain>
    </source>
</reference>
<dbReference type="EMBL" id="CP003345">
    <property type="protein sequence ID" value="AFM04896.1"/>
    <property type="molecule type" value="Genomic_DNA"/>
</dbReference>
<dbReference type="AlphaFoldDB" id="I4ALR1"/>
<dbReference type="Gene3D" id="3.30.530.20">
    <property type="match status" value="1"/>
</dbReference>
<gene>
    <name evidence="1" type="ordered locus">Fleli_2531</name>
</gene>
<dbReference type="OrthoDB" id="838246at2"/>
<accession>I4ALR1</accession>
<keyword evidence="2" id="KW-1185">Reference proteome</keyword>
<dbReference type="Proteomes" id="UP000006054">
    <property type="component" value="Chromosome"/>
</dbReference>
<protein>
    <recommendedName>
        <fullName evidence="3">Ligand-binding SRPBCC domain-containing protein</fullName>
    </recommendedName>
</protein>
<organism evidence="1 2">
    <name type="scientific">Bernardetia litoralis (strain ATCC 23117 / DSM 6794 / NBRC 15988 / NCIMB 1366 / Fx l1 / Sio-4)</name>
    <name type="common">Flexibacter litoralis</name>
    <dbReference type="NCBI Taxonomy" id="880071"/>
    <lineage>
        <taxon>Bacteria</taxon>
        <taxon>Pseudomonadati</taxon>
        <taxon>Bacteroidota</taxon>
        <taxon>Cytophagia</taxon>
        <taxon>Cytophagales</taxon>
        <taxon>Bernardetiaceae</taxon>
        <taxon>Bernardetia</taxon>
    </lineage>
</organism>
<evidence type="ECO:0000313" key="1">
    <source>
        <dbReference type="EMBL" id="AFM04896.1"/>
    </source>
</evidence>